<dbReference type="RefSeq" id="WP_007847481.1">
    <property type="nucleotide sequence ID" value="NZ_JABWDJ010000031.1"/>
</dbReference>
<dbReference type="EMBL" id="JABWDJ010000031">
    <property type="protein sequence ID" value="NVB73756.1"/>
    <property type="molecule type" value="Genomic_DNA"/>
</dbReference>
<reference evidence="1 2" key="2">
    <citation type="submission" date="2020-07" db="EMBL/GenBank/DDBJ databases">
        <title>Bacterial metabolism rescues the inhibition of intestinal drug absorption by food and drug additives.</title>
        <authorList>
            <person name="Zou L."/>
            <person name="Spanogiannopoulos P."/>
            <person name="Chien H.-C."/>
            <person name="Pieper L.M."/>
            <person name="Cai W."/>
            <person name="Khuri N."/>
            <person name="Pottel J."/>
            <person name="Vora B."/>
            <person name="Ni Z."/>
            <person name="Tsakalozou E."/>
            <person name="Zhang W."/>
            <person name="Shoichet B.K."/>
            <person name="Giacomini K.M."/>
            <person name="Turnbaugh P.J."/>
        </authorList>
    </citation>
    <scope>NUCLEOTIDE SEQUENCE [LARGE SCALE GENOMIC DNA]</scope>
    <source>
        <strain evidence="1 2">B33</strain>
    </source>
</reference>
<sequence length="81" mass="8768">MGQVIKLGAQGKKELAVAFKVTTAYVGQVLSGQKTGGKAPAIWEAAKKRNDSELYNIDKIAKHETVKILDNKGNVKAERTN</sequence>
<protein>
    <submittedName>
        <fullName evidence="1">Uncharacterized protein</fullName>
    </submittedName>
</protein>
<dbReference type="Proteomes" id="UP000524321">
    <property type="component" value="Unassembled WGS sequence"/>
</dbReference>
<reference evidence="1 2" key="1">
    <citation type="submission" date="2020-04" db="EMBL/GenBank/DDBJ databases">
        <authorList>
            <person name="Pieper L."/>
        </authorList>
    </citation>
    <scope>NUCLEOTIDE SEQUENCE [LARGE SCALE GENOMIC DNA]</scope>
    <source>
        <strain evidence="1 2">B33</strain>
    </source>
</reference>
<gene>
    <name evidence="1" type="ORF">HUV05_09535</name>
</gene>
<comment type="caution">
    <text evidence="1">The sequence shown here is derived from an EMBL/GenBank/DDBJ whole genome shotgun (WGS) entry which is preliminary data.</text>
</comment>
<evidence type="ECO:0000313" key="2">
    <source>
        <dbReference type="Proteomes" id="UP000524321"/>
    </source>
</evidence>
<proteinExistence type="predicted"/>
<name>A0A7Y6PDI9_PHOVU</name>
<organism evidence="1 2">
    <name type="scientific">Phocaeicola vulgatus</name>
    <name type="common">Bacteroides vulgatus</name>
    <dbReference type="NCBI Taxonomy" id="821"/>
    <lineage>
        <taxon>Bacteria</taxon>
        <taxon>Pseudomonadati</taxon>
        <taxon>Bacteroidota</taxon>
        <taxon>Bacteroidia</taxon>
        <taxon>Bacteroidales</taxon>
        <taxon>Bacteroidaceae</taxon>
        <taxon>Phocaeicola</taxon>
    </lineage>
</organism>
<dbReference type="AlphaFoldDB" id="A0A7Y6PDI9"/>
<accession>A0A7Y6PDI9</accession>
<evidence type="ECO:0000313" key="1">
    <source>
        <dbReference type="EMBL" id="NVB73756.1"/>
    </source>
</evidence>